<name>A0A699WRG6_TANCI</name>
<sequence>SHATVHDGRITTEPVQRRAPAETFLADVECDEPYDEPLAITTTTVFNVDHENAYDSDVDEDPHAAVAFMANLTSA</sequence>
<feature type="non-terminal residue" evidence="1">
    <location>
        <position position="1"/>
    </location>
</feature>
<comment type="caution">
    <text evidence="1">The sequence shown here is derived from an EMBL/GenBank/DDBJ whole genome shotgun (WGS) entry which is preliminary data.</text>
</comment>
<accession>A0A699WRG6</accession>
<dbReference type="EMBL" id="BKCJ011747413">
    <property type="protein sequence ID" value="GFD49783.1"/>
    <property type="molecule type" value="Genomic_DNA"/>
</dbReference>
<protein>
    <submittedName>
        <fullName evidence="1">Uncharacterized protein</fullName>
    </submittedName>
</protein>
<organism evidence="1">
    <name type="scientific">Tanacetum cinerariifolium</name>
    <name type="common">Dalmatian daisy</name>
    <name type="synonym">Chrysanthemum cinerariifolium</name>
    <dbReference type="NCBI Taxonomy" id="118510"/>
    <lineage>
        <taxon>Eukaryota</taxon>
        <taxon>Viridiplantae</taxon>
        <taxon>Streptophyta</taxon>
        <taxon>Embryophyta</taxon>
        <taxon>Tracheophyta</taxon>
        <taxon>Spermatophyta</taxon>
        <taxon>Magnoliopsida</taxon>
        <taxon>eudicotyledons</taxon>
        <taxon>Gunneridae</taxon>
        <taxon>Pentapetalae</taxon>
        <taxon>asterids</taxon>
        <taxon>campanulids</taxon>
        <taxon>Asterales</taxon>
        <taxon>Asteraceae</taxon>
        <taxon>Asteroideae</taxon>
        <taxon>Anthemideae</taxon>
        <taxon>Anthemidinae</taxon>
        <taxon>Tanacetum</taxon>
    </lineage>
</organism>
<gene>
    <name evidence="1" type="ORF">Tci_921752</name>
</gene>
<feature type="non-terminal residue" evidence="1">
    <location>
        <position position="75"/>
    </location>
</feature>
<dbReference type="AlphaFoldDB" id="A0A699WRG6"/>
<reference evidence="1" key="1">
    <citation type="journal article" date="2019" name="Sci. Rep.">
        <title>Draft genome of Tanacetum cinerariifolium, the natural source of mosquito coil.</title>
        <authorList>
            <person name="Yamashiro T."/>
            <person name="Shiraishi A."/>
            <person name="Satake H."/>
            <person name="Nakayama K."/>
        </authorList>
    </citation>
    <scope>NUCLEOTIDE SEQUENCE</scope>
</reference>
<evidence type="ECO:0000313" key="1">
    <source>
        <dbReference type="EMBL" id="GFD49783.1"/>
    </source>
</evidence>
<proteinExistence type="predicted"/>